<dbReference type="InterPro" id="IPR024726">
    <property type="entry name" value="FhuF_C"/>
</dbReference>
<dbReference type="InterPro" id="IPR008090">
    <property type="entry name" value="Fe_iron_reduct"/>
</dbReference>
<sequence>MAPVPVPAAFDLAGLFAGDLARFAGSLRVDDGAAHLDGRRLLELATLRELIDRFGATQAGGEPRAIVSMWSQWHFSNTIVPATVVQLLGGVGLPVALEGGRFALHDNGCTAGVVIPPEHPLPPRPAKVGLESLIERHVSPLITLLAGHFGVSAKLLWNNAAVSLAWSVQQCAADPRVDRQGLAEAQALLTAALTSAGRKNPLDGALRPSALAPMENCQRKICCLRYLLPGMADCGSFCPLPRHSRAAAA</sequence>
<feature type="domain" description="Aerobactin siderophore biosynthesis IucA/IucC-like C-terminal" evidence="1">
    <location>
        <begin position="68"/>
        <end position="202"/>
    </location>
</feature>
<evidence type="ECO:0000313" key="3">
    <source>
        <dbReference type="EMBL" id="MFC5506920.1"/>
    </source>
</evidence>
<proteinExistence type="predicted"/>
<dbReference type="Proteomes" id="UP001596060">
    <property type="component" value="Unassembled WGS sequence"/>
</dbReference>
<gene>
    <name evidence="3" type="primary">fhuF</name>
    <name evidence="3" type="ORF">ACFPN9_16845</name>
</gene>
<dbReference type="RefSeq" id="WP_067993030.1">
    <property type="nucleotide sequence ID" value="NZ_JBHSLU010000051.1"/>
</dbReference>
<dbReference type="InterPro" id="IPR022770">
    <property type="entry name" value="IucA/IucC-like_C"/>
</dbReference>
<organism evidence="3 4">
    <name type="scientific">Bosea massiliensis</name>
    <dbReference type="NCBI Taxonomy" id="151419"/>
    <lineage>
        <taxon>Bacteria</taxon>
        <taxon>Pseudomonadati</taxon>
        <taxon>Pseudomonadota</taxon>
        <taxon>Alphaproteobacteria</taxon>
        <taxon>Hyphomicrobiales</taxon>
        <taxon>Boseaceae</taxon>
        <taxon>Bosea</taxon>
    </lineage>
</organism>
<accession>A0ABW0P3C5</accession>
<evidence type="ECO:0000259" key="2">
    <source>
        <dbReference type="Pfam" id="PF11575"/>
    </source>
</evidence>
<dbReference type="NCBIfam" id="TIGR03951">
    <property type="entry name" value="Fe_III_red_FhuF"/>
    <property type="match status" value="1"/>
</dbReference>
<reference evidence="4" key="1">
    <citation type="journal article" date="2019" name="Int. J. Syst. Evol. Microbiol.">
        <title>The Global Catalogue of Microorganisms (GCM) 10K type strain sequencing project: providing services to taxonomists for standard genome sequencing and annotation.</title>
        <authorList>
            <consortium name="The Broad Institute Genomics Platform"/>
            <consortium name="The Broad Institute Genome Sequencing Center for Infectious Disease"/>
            <person name="Wu L."/>
            <person name="Ma J."/>
        </authorList>
    </citation>
    <scope>NUCLEOTIDE SEQUENCE [LARGE SCALE GENOMIC DNA]</scope>
    <source>
        <strain evidence="4">CCUG 43117</strain>
    </source>
</reference>
<evidence type="ECO:0000259" key="1">
    <source>
        <dbReference type="Pfam" id="PF06276"/>
    </source>
</evidence>
<dbReference type="Pfam" id="PF06276">
    <property type="entry name" value="FhuF"/>
    <property type="match status" value="1"/>
</dbReference>
<dbReference type="EMBL" id="JBHSLU010000051">
    <property type="protein sequence ID" value="MFC5506920.1"/>
    <property type="molecule type" value="Genomic_DNA"/>
</dbReference>
<name>A0ABW0P3C5_9HYPH</name>
<comment type="caution">
    <text evidence="3">The sequence shown here is derived from an EMBL/GenBank/DDBJ whole genome shotgun (WGS) entry which is preliminary data.</text>
</comment>
<feature type="domain" description="Ferric siderophore reductase C-terminal" evidence="2">
    <location>
        <begin position="219"/>
        <end position="240"/>
    </location>
</feature>
<dbReference type="PRINTS" id="PR01714">
    <property type="entry name" value="2FE2SRDCTASE"/>
</dbReference>
<evidence type="ECO:0000313" key="4">
    <source>
        <dbReference type="Proteomes" id="UP001596060"/>
    </source>
</evidence>
<keyword evidence="4" id="KW-1185">Reference proteome</keyword>
<protein>
    <submittedName>
        <fullName evidence="3">Siderophore-iron reductase FhuF</fullName>
    </submittedName>
</protein>
<dbReference type="Pfam" id="PF11575">
    <property type="entry name" value="FhuF_C"/>
    <property type="match status" value="1"/>
</dbReference>